<feature type="transmembrane region" description="Helical" evidence="1">
    <location>
        <begin position="286"/>
        <end position="312"/>
    </location>
</feature>
<dbReference type="CTD" id="8588598"/>
<dbReference type="PANTHER" id="PTHR38636:SF1">
    <property type="entry name" value="CHLORIDE CHANNEL PROTEIN CLC-D"/>
    <property type="match status" value="1"/>
</dbReference>
<evidence type="ECO:0000313" key="2">
    <source>
        <dbReference type="EMBL" id="CAP37490.2"/>
    </source>
</evidence>
<accession>A8XXX1</accession>
<evidence type="ECO:0000256" key="1">
    <source>
        <dbReference type="SAM" id="Phobius"/>
    </source>
</evidence>
<evidence type="ECO:0000313" key="4">
    <source>
        <dbReference type="WormBase" id="CBG20487"/>
    </source>
</evidence>
<dbReference type="InterPro" id="IPR013869">
    <property type="entry name" value="DUF1757"/>
</dbReference>
<dbReference type="HOGENOM" id="CLU_866630_0_0_1"/>
<dbReference type="STRING" id="6238.A8XXX1"/>
<dbReference type="Pfam" id="PF08560">
    <property type="entry name" value="DUF1757"/>
    <property type="match status" value="2"/>
</dbReference>
<sequence length="321" mass="35109">MGVSSGGNEDARSSYFEKMRDFVRKKTRRPIDDYYDWVPRPGTQFCIHMTIRSIQTAAVVGSVLGPVSALLMHRTDKKDLVDAFRMGGLHGAMVGAALGPVISLATCKNMNRVRKFQNLVKSKFDQSQLWQDHIAIASAAVGYMSNGQIGLVVGLDLSLLFAVVTRNCANWFKNFAGVRQSEFEMLQVPNPKLEFGIHVTIRSMQTGALIGSILGPISLLVSQKANNKQNYIDSFVSGGQNGAVLGAIMGPVLTYLSVREMNTISLYDKCYRLRFNQDALRQDRTAVFSAAVGLLSSGSTGLVVGLDLSLLISKLMSGCRW</sequence>
<dbReference type="RefSeq" id="XP_002646602.2">
    <property type="nucleotide sequence ID" value="XM_002646556.2"/>
</dbReference>
<dbReference type="eggNOG" id="ENOG502T8A0">
    <property type="taxonomic scope" value="Eukaryota"/>
</dbReference>
<dbReference type="KEGG" id="cbr:CBG_20487"/>
<reference evidence="2 3" key="2">
    <citation type="journal article" date="2011" name="PLoS Genet.">
        <title>Caenorhabditis briggsae recombinant inbred line genotypes reveal inter-strain incompatibility and the evolution of recombination.</title>
        <authorList>
            <person name="Ross J.A."/>
            <person name="Koboldt D.C."/>
            <person name="Staisch J.E."/>
            <person name="Chamberlin H.M."/>
            <person name="Gupta B.P."/>
            <person name="Miller R.D."/>
            <person name="Baird S.E."/>
            <person name="Haag E.S."/>
        </authorList>
    </citation>
    <scope>NUCLEOTIDE SEQUENCE [LARGE SCALE GENOMIC DNA]</scope>
    <source>
        <strain evidence="2 3">AF16</strain>
    </source>
</reference>
<dbReference type="PANTHER" id="PTHR38636">
    <property type="entry name" value="PROTEIN CBG20488"/>
    <property type="match status" value="1"/>
</dbReference>
<reference evidence="2 3" key="1">
    <citation type="journal article" date="2003" name="PLoS Biol.">
        <title>The genome sequence of Caenorhabditis briggsae: a platform for comparative genomics.</title>
        <authorList>
            <person name="Stein L.D."/>
            <person name="Bao Z."/>
            <person name="Blasiar D."/>
            <person name="Blumenthal T."/>
            <person name="Brent M.R."/>
            <person name="Chen N."/>
            <person name="Chinwalla A."/>
            <person name="Clarke L."/>
            <person name="Clee C."/>
            <person name="Coghlan A."/>
            <person name="Coulson A."/>
            <person name="D'Eustachio P."/>
            <person name="Fitch D.H."/>
            <person name="Fulton L.A."/>
            <person name="Fulton R.E."/>
            <person name="Griffiths-Jones S."/>
            <person name="Harris T.W."/>
            <person name="Hillier L.W."/>
            <person name="Kamath R."/>
            <person name="Kuwabara P.E."/>
            <person name="Mardis E.R."/>
            <person name="Marra M.A."/>
            <person name="Miner T.L."/>
            <person name="Minx P."/>
            <person name="Mullikin J.C."/>
            <person name="Plumb R.W."/>
            <person name="Rogers J."/>
            <person name="Schein J.E."/>
            <person name="Sohrmann M."/>
            <person name="Spieth J."/>
            <person name="Stajich J.E."/>
            <person name="Wei C."/>
            <person name="Willey D."/>
            <person name="Wilson R.K."/>
            <person name="Durbin R."/>
            <person name="Waterston R.H."/>
        </authorList>
    </citation>
    <scope>NUCLEOTIDE SEQUENCE [LARGE SCALE GENOMIC DNA]</scope>
    <source>
        <strain evidence="2 3">AF16</strain>
    </source>
</reference>
<dbReference type="WormBase" id="CBG20487">
    <property type="protein sequence ID" value="CBP19880"/>
    <property type="gene ID" value="WBGene00039461"/>
</dbReference>
<dbReference type="FunCoup" id="A8XXX1">
    <property type="interactions" value="2"/>
</dbReference>
<name>A8XXX1_CAEBR</name>
<keyword evidence="3" id="KW-1185">Reference proteome</keyword>
<keyword evidence="1" id="KW-1133">Transmembrane helix</keyword>
<evidence type="ECO:0000313" key="3">
    <source>
        <dbReference type="Proteomes" id="UP000008549"/>
    </source>
</evidence>
<dbReference type="GeneID" id="8588598"/>
<protein>
    <submittedName>
        <fullName evidence="2">Protein CBG20487</fullName>
    </submittedName>
</protein>
<keyword evidence="1" id="KW-0472">Membrane</keyword>
<organism evidence="2 3">
    <name type="scientific">Caenorhabditis briggsae</name>
    <dbReference type="NCBI Taxonomy" id="6238"/>
    <lineage>
        <taxon>Eukaryota</taxon>
        <taxon>Metazoa</taxon>
        <taxon>Ecdysozoa</taxon>
        <taxon>Nematoda</taxon>
        <taxon>Chromadorea</taxon>
        <taxon>Rhabditida</taxon>
        <taxon>Rhabditina</taxon>
        <taxon>Rhabditomorpha</taxon>
        <taxon>Rhabditoidea</taxon>
        <taxon>Rhabditidae</taxon>
        <taxon>Peloderinae</taxon>
        <taxon>Caenorhabditis</taxon>
    </lineage>
</organism>
<keyword evidence="1" id="KW-0812">Transmembrane</keyword>
<proteinExistence type="predicted"/>
<gene>
    <name evidence="2 4" type="ORF">CBG20487</name>
    <name evidence="2" type="ORF">CBG_20487</name>
</gene>
<dbReference type="InParanoid" id="A8XXX1"/>
<dbReference type="EMBL" id="HE601012">
    <property type="protein sequence ID" value="CAP37490.2"/>
    <property type="molecule type" value="Genomic_DNA"/>
</dbReference>
<dbReference type="Proteomes" id="UP000008549">
    <property type="component" value="Unassembled WGS sequence"/>
</dbReference>
<dbReference type="AlphaFoldDB" id="A8XXX1"/>